<proteinExistence type="predicted"/>
<keyword evidence="1" id="KW-0812">Transmembrane</keyword>
<keyword evidence="1" id="KW-1133">Transmembrane helix</keyword>
<keyword evidence="1" id="KW-0472">Membrane</keyword>
<evidence type="ECO:0000313" key="3">
    <source>
        <dbReference type="Proteomes" id="UP000321058"/>
    </source>
</evidence>
<accession>A0A512NIF7</accession>
<dbReference type="RefSeq" id="WP_147154137.1">
    <property type="nucleotide sequence ID" value="NZ_BKAJ01000110.1"/>
</dbReference>
<name>A0A512NIF7_9HYPH</name>
<comment type="caution">
    <text evidence="2">The sequence shown here is derived from an EMBL/GenBank/DDBJ whole genome shotgun (WGS) entry which is preliminary data.</text>
</comment>
<dbReference type="Proteomes" id="UP000321058">
    <property type="component" value="Unassembled WGS sequence"/>
</dbReference>
<organism evidence="2 3">
    <name type="scientific">Reyranella soli</name>
    <dbReference type="NCBI Taxonomy" id="1230389"/>
    <lineage>
        <taxon>Bacteria</taxon>
        <taxon>Pseudomonadati</taxon>
        <taxon>Pseudomonadota</taxon>
        <taxon>Alphaproteobacteria</taxon>
        <taxon>Hyphomicrobiales</taxon>
        <taxon>Reyranellaceae</taxon>
        <taxon>Reyranella</taxon>
    </lineage>
</organism>
<keyword evidence="3" id="KW-1185">Reference proteome</keyword>
<feature type="transmembrane region" description="Helical" evidence="1">
    <location>
        <begin position="89"/>
        <end position="110"/>
    </location>
</feature>
<dbReference type="OrthoDB" id="7374955at2"/>
<protein>
    <submittedName>
        <fullName evidence="2">Uncharacterized protein</fullName>
    </submittedName>
</protein>
<gene>
    <name evidence="2" type="ORF">RSO01_59090</name>
</gene>
<reference evidence="2 3" key="1">
    <citation type="submission" date="2019-07" db="EMBL/GenBank/DDBJ databases">
        <title>Whole genome shotgun sequence of Reyranella soli NBRC 108950.</title>
        <authorList>
            <person name="Hosoyama A."/>
            <person name="Uohara A."/>
            <person name="Ohji S."/>
            <person name="Ichikawa N."/>
        </authorList>
    </citation>
    <scope>NUCLEOTIDE SEQUENCE [LARGE SCALE GENOMIC DNA]</scope>
    <source>
        <strain evidence="2 3">NBRC 108950</strain>
    </source>
</reference>
<evidence type="ECO:0000313" key="2">
    <source>
        <dbReference type="EMBL" id="GEP58743.1"/>
    </source>
</evidence>
<dbReference type="EMBL" id="BKAJ01000110">
    <property type="protein sequence ID" value="GEP58743.1"/>
    <property type="molecule type" value="Genomic_DNA"/>
</dbReference>
<evidence type="ECO:0000256" key="1">
    <source>
        <dbReference type="SAM" id="Phobius"/>
    </source>
</evidence>
<sequence>MNAKRPDLAKLTSPEKDALIRDLWRQVAAGQSEARVLRRRLGIAEEASEKGESALLEKLREAAPRRPIEPPAGLAVKLGRGLRLWQSPVVMGTVAILCAAFAIDGGIGIWQQRALQQQRQARLLLEHEARSSLYVELTRIVQEADGKSYRMTMAMQNIDAARPLYIMLNAVGIYVQTGMTWQQVPSRPVGEASTGVIKLTDAYSYDVLFTPEVTGWAELIPGYMHVRIQADMLISRSAQPGNDIVERRTPFYVYLKPHGANDAEIKASGKMPGTPPVFIPMPPH</sequence>
<dbReference type="AlphaFoldDB" id="A0A512NIF7"/>